<keyword evidence="3" id="KW-0378">Hydrolase</keyword>
<organism evidence="7 8">
    <name type="scientific">Strongylus vulgaris</name>
    <name type="common">Blood worm</name>
    <dbReference type="NCBI Taxonomy" id="40348"/>
    <lineage>
        <taxon>Eukaryota</taxon>
        <taxon>Metazoa</taxon>
        <taxon>Ecdysozoa</taxon>
        <taxon>Nematoda</taxon>
        <taxon>Chromadorea</taxon>
        <taxon>Rhabditida</taxon>
        <taxon>Rhabditina</taxon>
        <taxon>Rhabditomorpha</taxon>
        <taxon>Strongyloidea</taxon>
        <taxon>Strongylidae</taxon>
        <taxon>Strongylus</taxon>
    </lineage>
</organism>
<gene>
    <name evidence="7" type="ORF">SVUK_LOCUS2289</name>
</gene>
<feature type="compositionally biased region" description="Acidic residues" evidence="5">
    <location>
        <begin position="234"/>
        <end position="251"/>
    </location>
</feature>
<feature type="domain" description="HSA" evidence="6">
    <location>
        <begin position="89"/>
        <end position="169"/>
    </location>
</feature>
<keyword evidence="8" id="KW-1185">Reference proteome</keyword>
<dbReference type="GO" id="GO:0003677">
    <property type="term" value="F:DNA binding"/>
    <property type="evidence" value="ECO:0007669"/>
    <property type="project" value="UniProtKB-KW"/>
</dbReference>
<name>A0A3P7I1G2_STRVU</name>
<comment type="subcellular location">
    <subcellularLocation>
        <location evidence="1">Nucleus</location>
    </subcellularLocation>
</comment>
<evidence type="ECO:0000313" key="8">
    <source>
        <dbReference type="Proteomes" id="UP000270094"/>
    </source>
</evidence>
<sequence>MKSMEHGSPRRSSRSRNRDPTRASPARLSPIEVKVEESQAPAVPAGTSQSLLSVNTTESNVEKAAKQEAQVMMRIAELRRAGLWTASRLPLCVEPPRNKTHWDYVLEEVKWMATDFRMERHFKRNIARKIAAAIQKQRRDDETDQEKAHARLIRDGKRICASIAKMVRDFWQNVDKVVEHRAQEILESKKRKALDAHMAFIVGEADKLSSMVQEGLTQDRGSKTPSMASRDDRNDDDADFCASESESDDEVTIEREEA</sequence>
<keyword evidence="3" id="KW-0347">Helicase</keyword>
<dbReference type="PROSITE" id="PS51204">
    <property type="entry name" value="HSA"/>
    <property type="match status" value="1"/>
</dbReference>
<dbReference type="InterPro" id="IPR014012">
    <property type="entry name" value="HSA_dom"/>
</dbReference>
<dbReference type="GO" id="GO:0000812">
    <property type="term" value="C:Swr1 complex"/>
    <property type="evidence" value="ECO:0007669"/>
    <property type="project" value="TreeGrafter"/>
</dbReference>
<evidence type="ECO:0000259" key="6">
    <source>
        <dbReference type="PROSITE" id="PS51204"/>
    </source>
</evidence>
<evidence type="ECO:0000256" key="5">
    <source>
        <dbReference type="SAM" id="MobiDB-lite"/>
    </source>
</evidence>
<dbReference type="GO" id="GO:0006338">
    <property type="term" value="P:chromatin remodeling"/>
    <property type="evidence" value="ECO:0007669"/>
    <property type="project" value="TreeGrafter"/>
</dbReference>
<dbReference type="GO" id="GO:0042393">
    <property type="term" value="F:histone binding"/>
    <property type="evidence" value="ECO:0007669"/>
    <property type="project" value="TreeGrafter"/>
</dbReference>
<dbReference type="InterPro" id="IPR050520">
    <property type="entry name" value="INO80/SWR1_helicase"/>
</dbReference>
<dbReference type="AlphaFoldDB" id="A0A3P7I1G2"/>
<evidence type="ECO:0000256" key="1">
    <source>
        <dbReference type="ARBA" id="ARBA00004123"/>
    </source>
</evidence>
<proteinExistence type="predicted"/>
<evidence type="ECO:0000313" key="7">
    <source>
        <dbReference type="EMBL" id="VDM67291.1"/>
    </source>
</evidence>
<dbReference type="EMBL" id="UYYB01005099">
    <property type="protein sequence ID" value="VDM67291.1"/>
    <property type="molecule type" value="Genomic_DNA"/>
</dbReference>
<evidence type="ECO:0000256" key="3">
    <source>
        <dbReference type="ARBA" id="ARBA00022806"/>
    </source>
</evidence>
<evidence type="ECO:0000256" key="4">
    <source>
        <dbReference type="ARBA" id="ARBA00022840"/>
    </source>
</evidence>
<protein>
    <recommendedName>
        <fullName evidence="6">HSA domain-containing protein</fullName>
    </recommendedName>
</protein>
<keyword evidence="4" id="KW-0067">ATP-binding</keyword>
<dbReference type="PANTHER" id="PTHR45685:SF1">
    <property type="entry name" value="HELICASE SRCAP"/>
    <property type="match status" value="1"/>
</dbReference>
<evidence type="ECO:0000256" key="2">
    <source>
        <dbReference type="ARBA" id="ARBA00022741"/>
    </source>
</evidence>
<dbReference type="Proteomes" id="UP000270094">
    <property type="component" value="Unassembled WGS sequence"/>
</dbReference>
<accession>A0A3P7I1G2</accession>
<reference evidence="7 8" key="1">
    <citation type="submission" date="2018-11" db="EMBL/GenBank/DDBJ databases">
        <authorList>
            <consortium name="Pathogen Informatics"/>
        </authorList>
    </citation>
    <scope>NUCLEOTIDE SEQUENCE [LARGE SCALE GENOMIC DNA]</scope>
</reference>
<feature type="non-terminal residue" evidence="7">
    <location>
        <position position="258"/>
    </location>
</feature>
<feature type="region of interest" description="Disordered" evidence="5">
    <location>
        <begin position="211"/>
        <end position="258"/>
    </location>
</feature>
<feature type="region of interest" description="Disordered" evidence="5">
    <location>
        <begin position="1"/>
        <end position="47"/>
    </location>
</feature>
<dbReference type="Pfam" id="PF07529">
    <property type="entry name" value="HSA"/>
    <property type="match status" value="1"/>
</dbReference>
<dbReference type="SMART" id="SM00573">
    <property type="entry name" value="HSA"/>
    <property type="match status" value="1"/>
</dbReference>
<dbReference type="GO" id="GO:0016887">
    <property type="term" value="F:ATP hydrolysis activity"/>
    <property type="evidence" value="ECO:0007669"/>
    <property type="project" value="TreeGrafter"/>
</dbReference>
<dbReference type="GO" id="GO:0005524">
    <property type="term" value="F:ATP binding"/>
    <property type="evidence" value="ECO:0007669"/>
    <property type="project" value="UniProtKB-KW"/>
</dbReference>
<dbReference type="OrthoDB" id="372624at2759"/>
<keyword evidence="2" id="KW-0547">Nucleotide-binding</keyword>
<dbReference type="PANTHER" id="PTHR45685">
    <property type="entry name" value="HELICASE SRCAP-RELATED"/>
    <property type="match status" value="1"/>
</dbReference>
<dbReference type="GO" id="GO:0004386">
    <property type="term" value="F:helicase activity"/>
    <property type="evidence" value="ECO:0007669"/>
    <property type="project" value="UniProtKB-KW"/>
</dbReference>